<evidence type="ECO:0000313" key="3">
    <source>
        <dbReference type="Proteomes" id="UP001221142"/>
    </source>
</evidence>
<proteinExistence type="predicted"/>
<feature type="region of interest" description="Disordered" evidence="1">
    <location>
        <begin position="514"/>
        <end position="560"/>
    </location>
</feature>
<feature type="region of interest" description="Disordered" evidence="1">
    <location>
        <begin position="1"/>
        <end position="168"/>
    </location>
</feature>
<feature type="compositionally biased region" description="Polar residues" evidence="1">
    <location>
        <begin position="92"/>
        <end position="140"/>
    </location>
</feature>
<feature type="compositionally biased region" description="Polar residues" evidence="1">
    <location>
        <begin position="1"/>
        <end position="40"/>
    </location>
</feature>
<feature type="compositionally biased region" description="Low complexity" evidence="1">
    <location>
        <begin position="41"/>
        <end position="60"/>
    </location>
</feature>
<dbReference type="Proteomes" id="UP001221142">
    <property type="component" value="Unassembled WGS sequence"/>
</dbReference>
<feature type="compositionally biased region" description="Polar residues" evidence="1">
    <location>
        <begin position="543"/>
        <end position="560"/>
    </location>
</feature>
<name>A0AAD7FN61_9AGAR</name>
<feature type="compositionally biased region" description="Acidic residues" evidence="1">
    <location>
        <begin position="516"/>
        <end position="539"/>
    </location>
</feature>
<protein>
    <submittedName>
        <fullName evidence="2">Uncharacterized protein</fullName>
    </submittedName>
</protein>
<reference evidence="2" key="1">
    <citation type="submission" date="2023-03" db="EMBL/GenBank/DDBJ databases">
        <title>Massive genome expansion in bonnet fungi (Mycena s.s.) driven by repeated elements and novel gene families across ecological guilds.</title>
        <authorList>
            <consortium name="Lawrence Berkeley National Laboratory"/>
            <person name="Harder C.B."/>
            <person name="Miyauchi S."/>
            <person name="Viragh M."/>
            <person name="Kuo A."/>
            <person name="Thoen E."/>
            <person name="Andreopoulos B."/>
            <person name="Lu D."/>
            <person name="Skrede I."/>
            <person name="Drula E."/>
            <person name="Henrissat B."/>
            <person name="Morin E."/>
            <person name="Kohler A."/>
            <person name="Barry K."/>
            <person name="LaButti K."/>
            <person name="Morin E."/>
            <person name="Salamov A."/>
            <person name="Lipzen A."/>
            <person name="Mereny Z."/>
            <person name="Hegedus B."/>
            <person name="Baldrian P."/>
            <person name="Stursova M."/>
            <person name="Weitz H."/>
            <person name="Taylor A."/>
            <person name="Grigoriev I.V."/>
            <person name="Nagy L.G."/>
            <person name="Martin F."/>
            <person name="Kauserud H."/>
        </authorList>
    </citation>
    <scope>NUCLEOTIDE SEQUENCE</scope>
    <source>
        <strain evidence="2">9284</strain>
    </source>
</reference>
<dbReference type="AlphaFoldDB" id="A0AAD7FN61"/>
<feature type="compositionally biased region" description="Polar residues" evidence="1">
    <location>
        <begin position="62"/>
        <end position="71"/>
    </location>
</feature>
<gene>
    <name evidence="2" type="ORF">FB45DRAFT_1027396</name>
</gene>
<organism evidence="2 3">
    <name type="scientific">Roridomyces roridus</name>
    <dbReference type="NCBI Taxonomy" id="1738132"/>
    <lineage>
        <taxon>Eukaryota</taxon>
        <taxon>Fungi</taxon>
        <taxon>Dikarya</taxon>
        <taxon>Basidiomycota</taxon>
        <taxon>Agaricomycotina</taxon>
        <taxon>Agaricomycetes</taxon>
        <taxon>Agaricomycetidae</taxon>
        <taxon>Agaricales</taxon>
        <taxon>Marasmiineae</taxon>
        <taxon>Mycenaceae</taxon>
        <taxon>Roridomyces</taxon>
    </lineage>
</organism>
<accession>A0AAD7FN61</accession>
<sequence>MSEGQDSSTALVSTPAQSTPSPMTGNNTTRDTTVPSTANDASSAPASVTSSTSESQTDTAGNDASSGNASVTSRSTTKPTKKKQSASAPAANTKTATGIDSVSDDQTGATESASTPAANTKTATGIDSVSDDQTGATKSASAPAEKTTAQIKAKQRASRKKDKIDKQNLKNWAEGVRETVLTPHQDGYLDALAQGSRAEQDFLHRVLTEYHARIDWRFADHEEPTLPLPEYDPTVPLPEEELSEKEREEKIARVNVLNDRITRWFKYRARKVNAPTATKKGNALNPFNVLTAKLSGLKMPPKSRQAYQQYQRETVEEQRTLVADAWKELHDGDAVALEETPKAAFRADVARTAFKKLPKVEQDEYAKRAKEEGAKKRAEYLKALKDGPSQTPEAKQNCINNLGRFLTPIMKGITEYTGCQAFIVVGGPMPKYGGEISTVHLAVGRNNATVPVSFAAWQKQKFQTNISGFYKQYLGTAYTAEDSANAALAGTSPRQPSASTPGLSGALYTIAHAVEDLEEEDYDEDEDEDEDEDGSDEEEQRIPSPTFTANTSLAPNRIAS</sequence>
<dbReference type="EMBL" id="JARKIF010000009">
    <property type="protein sequence ID" value="KAJ7630163.1"/>
    <property type="molecule type" value="Genomic_DNA"/>
</dbReference>
<comment type="caution">
    <text evidence="2">The sequence shown here is derived from an EMBL/GenBank/DDBJ whole genome shotgun (WGS) entry which is preliminary data.</text>
</comment>
<keyword evidence="3" id="KW-1185">Reference proteome</keyword>
<evidence type="ECO:0000313" key="2">
    <source>
        <dbReference type="EMBL" id="KAJ7630163.1"/>
    </source>
</evidence>
<evidence type="ECO:0000256" key="1">
    <source>
        <dbReference type="SAM" id="MobiDB-lite"/>
    </source>
</evidence>